<comment type="caution">
    <text evidence="1">The sequence shown here is derived from an EMBL/GenBank/DDBJ whole genome shotgun (WGS) entry which is preliminary data.</text>
</comment>
<dbReference type="EMBL" id="JAXIOK010000009">
    <property type="protein sequence ID" value="KAK4761545.1"/>
    <property type="molecule type" value="Genomic_DNA"/>
</dbReference>
<reference evidence="1 2" key="1">
    <citation type="journal article" date="2023" name="Hortic Res">
        <title>Pangenome of water caltrop reveals structural variations and asymmetric subgenome divergence after allopolyploidization.</title>
        <authorList>
            <person name="Zhang X."/>
            <person name="Chen Y."/>
            <person name="Wang L."/>
            <person name="Yuan Y."/>
            <person name="Fang M."/>
            <person name="Shi L."/>
            <person name="Lu R."/>
            <person name="Comes H.P."/>
            <person name="Ma Y."/>
            <person name="Chen Y."/>
            <person name="Huang G."/>
            <person name="Zhou Y."/>
            <person name="Zheng Z."/>
            <person name="Qiu Y."/>
        </authorList>
    </citation>
    <scope>NUCLEOTIDE SEQUENCE [LARGE SCALE GENOMIC DNA]</scope>
    <source>
        <tissue evidence="1">Roots</tissue>
    </source>
</reference>
<proteinExistence type="predicted"/>
<organism evidence="1 2">
    <name type="scientific">Trapa incisa</name>
    <dbReference type="NCBI Taxonomy" id="236973"/>
    <lineage>
        <taxon>Eukaryota</taxon>
        <taxon>Viridiplantae</taxon>
        <taxon>Streptophyta</taxon>
        <taxon>Embryophyta</taxon>
        <taxon>Tracheophyta</taxon>
        <taxon>Spermatophyta</taxon>
        <taxon>Magnoliopsida</taxon>
        <taxon>eudicotyledons</taxon>
        <taxon>Gunneridae</taxon>
        <taxon>Pentapetalae</taxon>
        <taxon>rosids</taxon>
        <taxon>malvids</taxon>
        <taxon>Myrtales</taxon>
        <taxon>Lythraceae</taxon>
        <taxon>Trapa</taxon>
    </lineage>
</organism>
<evidence type="ECO:0000313" key="1">
    <source>
        <dbReference type="EMBL" id="KAK4761545.1"/>
    </source>
</evidence>
<evidence type="ECO:0000313" key="2">
    <source>
        <dbReference type="Proteomes" id="UP001345219"/>
    </source>
</evidence>
<protein>
    <submittedName>
        <fullName evidence="1">Uncharacterized protein</fullName>
    </submittedName>
</protein>
<sequence length="51" mass="6110">MKKAMIEYLQRCEEKRNLQKGYQACVFQQRWPLGHVIEPGEPSYIWSDLPN</sequence>
<gene>
    <name evidence="1" type="ORF">SAY87_029429</name>
</gene>
<dbReference type="Proteomes" id="UP001345219">
    <property type="component" value="Chromosome 23"/>
</dbReference>
<keyword evidence="2" id="KW-1185">Reference proteome</keyword>
<name>A0AAN7KEK8_9MYRT</name>
<dbReference type="AlphaFoldDB" id="A0AAN7KEK8"/>
<accession>A0AAN7KEK8</accession>